<dbReference type="GO" id="GO:0015421">
    <property type="term" value="F:ABC-type oligopeptide transporter activity"/>
    <property type="evidence" value="ECO:0007669"/>
    <property type="project" value="TreeGrafter"/>
</dbReference>
<evidence type="ECO:0000256" key="1">
    <source>
        <dbReference type="ARBA" id="ARBA00004651"/>
    </source>
</evidence>
<evidence type="ECO:0000256" key="2">
    <source>
        <dbReference type="ARBA" id="ARBA00022448"/>
    </source>
</evidence>
<evidence type="ECO:0000256" key="4">
    <source>
        <dbReference type="ARBA" id="ARBA00022692"/>
    </source>
</evidence>
<keyword evidence="6" id="KW-0378">Hydrolase</keyword>
<gene>
    <name evidence="14" type="primary">apxIB_3</name>
    <name evidence="14" type="ORF">NCTC7357_02596</name>
</gene>
<dbReference type="InterPro" id="IPR017871">
    <property type="entry name" value="ABC_transporter-like_CS"/>
</dbReference>
<dbReference type="SUPFAM" id="SSF52540">
    <property type="entry name" value="P-loop containing nucleoside triphosphate hydrolases"/>
    <property type="match status" value="1"/>
</dbReference>
<evidence type="ECO:0000256" key="10">
    <source>
        <dbReference type="SAM" id="Phobius"/>
    </source>
</evidence>
<evidence type="ECO:0000256" key="5">
    <source>
        <dbReference type="ARBA" id="ARBA00022741"/>
    </source>
</evidence>
<dbReference type="SMART" id="SM00382">
    <property type="entry name" value="AAA"/>
    <property type="match status" value="1"/>
</dbReference>
<feature type="transmembrane region" description="Helical" evidence="10">
    <location>
        <begin position="195"/>
        <end position="212"/>
    </location>
</feature>
<evidence type="ECO:0000259" key="13">
    <source>
        <dbReference type="PROSITE" id="PS50990"/>
    </source>
</evidence>
<dbReference type="EMBL" id="LR134334">
    <property type="protein sequence ID" value="VEF74302.1"/>
    <property type="molecule type" value="Genomic_DNA"/>
</dbReference>
<comment type="subcellular location">
    <subcellularLocation>
        <location evidence="1">Cell membrane</location>
        <topology evidence="1">Multi-pass membrane protein</topology>
    </subcellularLocation>
</comment>
<dbReference type="Gene3D" id="3.90.70.10">
    <property type="entry name" value="Cysteine proteinases"/>
    <property type="match status" value="1"/>
</dbReference>
<dbReference type="Gene3D" id="1.20.1560.10">
    <property type="entry name" value="ABC transporter type 1, transmembrane domain"/>
    <property type="match status" value="1"/>
</dbReference>
<dbReference type="GO" id="GO:0005886">
    <property type="term" value="C:plasma membrane"/>
    <property type="evidence" value="ECO:0007669"/>
    <property type="project" value="UniProtKB-SubCell"/>
</dbReference>
<dbReference type="Gene3D" id="3.40.50.300">
    <property type="entry name" value="P-loop containing nucleotide triphosphate hydrolases"/>
    <property type="match status" value="1"/>
</dbReference>
<proteinExistence type="predicted"/>
<dbReference type="InterPro" id="IPR005074">
    <property type="entry name" value="Peptidase_C39"/>
</dbReference>
<dbReference type="GO" id="GO:0008233">
    <property type="term" value="F:peptidase activity"/>
    <property type="evidence" value="ECO:0007669"/>
    <property type="project" value="InterPro"/>
</dbReference>
<keyword evidence="3" id="KW-1003">Cell membrane</keyword>
<reference evidence="14 15" key="1">
    <citation type="submission" date="2018-12" db="EMBL/GenBank/DDBJ databases">
        <authorList>
            <consortium name="Pathogen Informatics"/>
        </authorList>
    </citation>
    <scope>NUCLEOTIDE SEQUENCE [LARGE SCALE GENOMIC DNA]</scope>
    <source>
        <strain evidence="14 15">NCTC7357</strain>
    </source>
</reference>
<dbReference type="Pfam" id="PF00664">
    <property type="entry name" value="ABC_membrane"/>
    <property type="match status" value="1"/>
</dbReference>
<keyword evidence="9 10" id="KW-0472">Membrane</keyword>
<dbReference type="PROSITE" id="PS50893">
    <property type="entry name" value="ABC_TRANSPORTER_2"/>
    <property type="match status" value="1"/>
</dbReference>
<dbReference type="Proteomes" id="UP000277437">
    <property type="component" value="Chromosome"/>
</dbReference>
<evidence type="ECO:0000256" key="6">
    <source>
        <dbReference type="ARBA" id="ARBA00022801"/>
    </source>
</evidence>
<keyword evidence="2" id="KW-0813">Transport</keyword>
<evidence type="ECO:0000259" key="12">
    <source>
        <dbReference type="PROSITE" id="PS50929"/>
    </source>
</evidence>
<dbReference type="PROSITE" id="PS00211">
    <property type="entry name" value="ABC_TRANSPORTER_1"/>
    <property type="match status" value="1"/>
</dbReference>
<keyword evidence="8 10" id="KW-1133">Transmembrane helix</keyword>
<accession>A0AAX3FY71</accession>
<evidence type="ECO:0000313" key="14">
    <source>
        <dbReference type="EMBL" id="VEF74302.1"/>
    </source>
</evidence>
<dbReference type="GO" id="GO:0005524">
    <property type="term" value="F:ATP binding"/>
    <property type="evidence" value="ECO:0007669"/>
    <property type="project" value="UniProtKB-KW"/>
</dbReference>
<dbReference type="InterPro" id="IPR017750">
    <property type="entry name" value="ATPase_T1SS"/>
</dbReference>
<evidence type="ECO:0000256" key="7">
    <source>
        <dbReference type="ARBA" id="ARBA00022840"/>
    </source>
</evidence>
<dbReference type="FunFam" id="3.40.50.300:FF:000299">
    <property type="entry name" value="ABC transporter ATP-binding protein/permease"/>
    <property type="match status" value="1"/>
</dbReference>
<feature type="transmembrane region" description="Helical" evidence="10">
    <location>
        <begin position="161"/>
        <end position="183"/>
    </location>
</feature>
<dbReference type="CDD" id="cd18587">
    <property type="entry name" value="ABC_6TM_LapB_like"/>
    <property type="match status" value="1"/>
</dbReference>
<dbReference type="PANTHER" id="PTHR43394">
    <property type="entry name" value="ATP-DEPENDENT PERMEASE MDL1, MITOCHONDRIAL"/>
    <property type="match status" value="1"/>
</dbReference>
<evidence type="ECO:0000259" key="11">
    <source>
        <dbReference type="PROSITE" id="PS50893"/>
    </source>
</evidence>
<feature type="domain" description="Peptidase C39" evidence="13">
    <location>
        <begin position="6"/>
        <end position="125"/>
    </location>
</feature>
<evidence type="ECO:0000313" key="15">
    <source>
        <dbReference type="Proteomes" id="UP000277437"/>
    </source>
</evidence>
<dbReference type="PROSITE" id="PS50990">
    <property type="entry name" value="PEPTIDASE_C39"/>
    <property type="match status" value="1"/>
</dbReference>
<dbReference type="InterPro" id="IPR027417">
    <property type="entry name" value="P-loop_NTPase"/>
</dbReference>
<dbReference type="PROSITE" id="PS50929">
    <property type="entry name" value="ABC_TM1F"/>
    <property type="match status" value="1"/>
</dbReference>
<dbReference type="GO" id="GO:0006508">
    <property type="term" value="P:proteolysis"/>
    <property type="evidence" value="ECO:0007669"/>
    <property type="project" value="InterPro"/>
</dbReference>
<feature type="domain" description="ABC transmembrane type-1" evidence="12">
    <location>
        <begin position="161"/>
        <end position="439"/>
    </location>
</feature>
<dbReference type="PANTHER" id="PTHR43394:SF1">
    <property type="entry name" value="ATP-BINDING CASSETTE SUB-FAMILY B MEMBER 10, MITOCHONDRIAL"/>
    <property type="match status" value="1"/>
</dbReference>
<dbReference type="NCBIfam" id="TIGR03375">
    <property type="entry name" value="type_I_sec_LssB"/>
    <property type="match status" value="1"/>
</dbReference>
<dbReference type="InterPro" id="IPR036640">
    <property type="entry name" value="ABC1_TM_sf"/>
</dbReference>
<keyword evidence="4 10" id="KW-0812">Transmembrane</keyword>
<dbReference type="Pfam" id="PF00005">
    <property type="entry name" value="ABC_tran"/>
    <property type="match status" value="1"/>
</dbReference>
<dbReference type="RefSeq" id="WP_124325470.1">
    <property type="nucleotide sequence ID" value="NZ_CP118137.1"/>
</dbReference>
<protein>
    <submittedName>
        <fullName evidence="14">ABC transporter-like protein</fullName>
    </submittedName>
</protein>
<organism evidence="14 15">
    <name type="scientific">Pseudomonas chlororaphis</name>
    <dbReference type="NCBI Taxonomy" id="587753"/>
    <lineage>
        <taxon>Bacteria</taxon>
        <taxon>Pseudomonadati</taxon>
        <taxon>Pseudomonadota</taxon>
        <taxon>Gammaproteobacteria</taxon>
        <taxon>Pseudomonadales</taxon>
        <taxon>Pseudomonadaceae</taxon>
        <taxon>Pseudomonas</taxon>
    </lineage>
</organism>
<name>A0AAX3FY71_9PSED</name>
<keyword evidence="7" id="KW-0067">ATP-binding</keyword>
<evidence type="ECO:0000256" key="8">
    <source>
        <dbReference type="ARBA" id="ARBA00022989"/>
    </source>
</evidence>
<dbReference type="AlphaFoldDB" id="A0AAX3FY71"/>
<dbReference type="InterPro" id="IPR011527">
    <property type="entry name" value="ABC1_TM_dom"/>
</dbReference>
<dbReference type="InterPro" id="IPR039421">
    <property type="entry name" value="Type_1_exporter"/>
</dbReference>
<dbReference type="GO" id="GO:0016887">
    <property type="term" value="F:ATP hydrolysis activity"/>
    <property type="evidence" value="ECO:0007669"/>
    <property type="project" value="InterPro"/>
</dbReference>
<evidence type="ECO:0000256" key="3">
    <source>
        <dbReference type="ARBA" id="ARBA00022475"/>
    </source>
</evidence>
<dbReference type="InterPro" id="IPR003593">
    <property type="entry name" value="AAA+_ATPase"/>
</dbReference>
<dbReference type="SUPFAM" id="SSF90123">
    <property type="entry name" value="ABC transporter transmembrane region"/>
    <property type="match status" value="1"/>
</dbReference>
<dbReference type="InterPro" id="IPR003439">
    <property type="entry name" value="ABC_transporter-like_ATP-bd"/>
</dbReference>
<keyword evidence="5" id="KW-0547">Nucleotide-binding</keyword>
<sequence length="704" mass="77835">MSIAAQYQPWLEAMLNIAKHYRMGVSEETIRVSLAWERGSSSNVVLQRMAAQMGLMLRFEAFSDTALDPWRLPLAVELDDGQVAIIDKADTAGNVSVLKSGEQGLFISLTATQLRERAVRVAILRPESSVADARVDDYIKPYQPNWFWNIALRDWKRYGDVALAAMVANILALAGVIFSMQVYDRVIPAQSGPTLWVLFLGVLLAISFEFILRMSRSHIADLIGKRADLKITDLVFGHALRLRNDARSKSTGTFIAQIRELEQIRELITSTTISAITDLPFVLLFLVILYMTGGPLMYIALGALPLLILPGFLAQKPLARLSNEGMRESALRNAVLVEAVQGIEDIKLLRAEPRFQNQWNQLHAVSADISIKQRHITNLLMTWTQELQGLVYAAVLLGGCYLVMNGDMTTGALVGSSILASRMMAPLAQISSVFARWQQAKVARKGLDELMKRPVDQPEHSKLLHRPLIRGQFALRDVQFQYSEKDKAPALDIKQLNIQPGERIAILGRNGAGKSTLLQLLAGMHTPLSGSIKLDGLEMGLIDPADVRRDVGLLTQNSHLFFGTLRDNLTLGRPMATDSEILQALSLSGALSLVQAQEGGLDYQIMEGGLGLSGGQKQALLLARTIIRDPRAILLDEPTASLDEFSEQQVLDHLTPWLEGRTLLVATHRLAVLKWVERILVIDGGRIVMDGTKEQVLAQFGQKK</sequence>
<feature type="domain" description="ABC transporter" evidence="11">
    <location>
        <begin position="475"/>
        <end position="704"/>
    </location>
</feature>
<evidence type="ECO:0000256" key="9">
    <source>
        <dbReference type="ARBA" id="ARBA00023136"/>
    </source>
</evidence>